<dbReference type="SUPFAM" id="SSF81321">
    <property type="entry name" value="Family A G protein-coupled receptor-like"/>
    <property type="match status" value="1"/>
</dbReference>
<feature type="transmembrane region" description="Helical" evidence="1">
    <location>
        <begin position="60"/>
        <end position="83"/>
    </location>
</feature>
<feature type="transmembrane region" description="Helical" evidence="1">
    <location>
        <begin position="234"/>
        <end position="259"/>
    </location>
</feature>
<evidence type="ECO:0008006" key="5">
    <source>
        <dbReference type="Google" id="ProtNLM"/>
    </source>
</evidence>
<dbReference type="Proteomes" id="UP000663868">
    <property type="component" value="Unassembled WGS sequence"/>
</dbReference>
<dbReference type="EMBL" id="CAJOBB010001438">
    <property type="protein sequence ID" value="CAF3857286.1"/>
    <property type="molecule type" value="Genomic_DNA"/>
</dbReference>
<name>A0A815MGR0_9BILA</name>
<feature type="transmembrane region" description="Helical" evidence="1">
    <location>
        <begin position="179"/>
        <end position="197"/>
    </location>
</feature>
<keyword evidence="1" id="KW-0812">Transmembrane</keyword>
<dbReference type="Proteomes" id="UP000663860">
    <property type="component" value="Unassembled WGS sequence"/>
</dbReference>
<dbReference type="EMBL" id="CAJNOE010001449">
    <property type="protein sequence ID" value="CAF1424163.1"/>
    <property type="molecule type" value="Genomic_DNA"/>
</dbReference>
<evidence type="ECO:0000256" key="1">
    <source>
        <dbReference type="SAM" id="Phobius"/>
    </source>
</evidence>
<keyword evidence="1" id="KW-1133">Transmembrane helix</keyword>
<evidence type="ECO:0000313" key="2">
    <source>
        <dbReference type="EMBL" id="CAF1424163.1"/>
    </source>
</evidence>
<organism evidence="2 4">
    <name type="scientific">Adineta steineri</name>
    <dbReference type="NCBI Taxonomy" id="433720"/>
    <lineage>
        <taxon>Eukaryota</taxon>
        <taxon>Metazoa</taxon>
        <taxon>Spiralia</taxon>
        <taxon>Gnathifera</taxon>
        <taxon>Rotifera</taxon>
        <taxon>Eurotatoria</taxon>
        <taxon>Bdelloidea</taxon>
        <taxon>Adinetida</taxon>
        <taxon>Adinetidae</taxon>
        <taxon>Adineta</taxon>
    </lineage>
</organism>
<dbReference type="Gene3D" id="1.20.1070.10">
    <property type="entry name" value="Rhodopsin 7-helix transmembrane proteins"/>
    <property type="match status" value="1"/>
</dbReference>
<dbReference type="AlphaFoldDB" id="A0A815MGR0"/>
<feature type="transmembrane region" description="Helical" evidence="1">
    <location>
        <begin position="317"/>
        <end position="343"/>
    </location>
</feature>
<feature type="transmembrane region" description="Helical" evidence="1">
    <location>
        <begin position="285"/>
        <end position="305"/>
    </location>
</feature>
<sequence length="360" mass="41339">MISSMNDHAFLSSAQILTSCFIGQKCQFYKKSIGVTLDDILRDEIQPNIAFTDQTILVKINAATTMIMFIGGLINSILSLITFQSKDLRQVGCGIYLLASSITSFLTISMFTVKFWFVVLTQMNLSIRISVVRGGCVSIEPLLKLCLYLDAWLNACVAIERAILVFRGVNFNKKRSQHIARWIIIILPFCVMGSIVYEPAHRELHEVNTETNKVNIDRWCVTRYSPSVQQYNTIILFFHLVAPCIVNLCSALFIIFGSARQRSTAQTRRTLREHIYDQFSEHKQLLISPIILLILSLPRVIMSMLSECVNPSNHRLLFIFGYFISFTPSMLIFIVFVLPSALYRKAFQESFRRWRRLIHQ</sequence>
<evidence type="ECO:0000313" key="4">
    <source>
        <dbReference type="Proteomes" id="UP000663860"/>
    </source>
</evidence>
<accession>A0A815MGR0</accession>
<proteinExistence type="predicted"/>
<reference evidence="2" key="1">
    <citation type="submission" date="2021-02" db="EMBL/GenBank/DDBJ databases">
        <authorList>
            <person name="Nowell W R."/>
        </authorList>
    </citation>
    <scope>NUCLEOTIDE SEQUENCE</scope>
</reference>
<protein>
    <recommendedName>
        <fullName evidence="5">G-protein coupled receptors family 1 profile domain-containing protein</fullName>
    </recommendedName>
</protein>
<feature type="transmembrane region" description="Helical" evidence="1">
    <location>
        <begin position="95"/>
        <end position="117"/>
    </location>
</feature>
<comment type="caution">
    <text evidence="2">The sequence shown here is derived from an EMBL/GenBank/DDBJ whole genome shotgun (WGS) entry which is preliminary data.</text>
</comment>
<gene>
    <name evidence="2" type="ORF">IZO911_LOCUS40856</name>
    <name evidence="3" type="ORF">KXQ929_LOCUS20445</name>
</gene>
<keyword evidence="1" id="KW-0472">Membrane</keyword>
<evidence type="ECO:0000313" key="3">
    <source>
        <dbReference type="EMBL" id="CAF3857286.1"/>
    </source>
</evidence>